<sequence>MEIILMIAIGLSATATAHNFEDLCDTSSVIIQNQDPKACVCFPPGSYEMKECDSSNVEHLKVNRGRECVEIPYKRVAISKALNIPVKLTRTLKQCNEIVSRGKRQAPPAPAAAPAPATAPGPATPYDPKAFFDSLPEDDEDKQSIGNEIGNSLMISQINGYLERVIEKLTGINEEDSGGASSRSKLPAIRILNYAKQIMVKTCTVVSADFFDMAFSAFANLQLDHFQVKEPFISFSSLKRIEQALQQCLQAARPHLFYDNVTAYINNTEECYNHLPYESSNYTILYPGTDKEQNFSISIPDYASSTLNATAIAEPLIESVWKMLVNAHSYCFKYFQGSFNDHHVFTVALLPMFTNKIQEIWLNGVSYDDTKTEHEKDILYGGLFGDVARVKRIIADVDICVGATRAISEYPWFINRPMRDPANSWRRKRSVNNADVHMQTIEHKLQFQCAPQYVDACSATQ</sequence>
<dbReference type="EMBL" id="CAXLJM020000071">
    <property type="protein sequence ID" value="CAL8126102.1"/>
    <property type="molecule type" value="Genomic_DNA"/>
</dbReference>
<name>A0ABP1RCC2_9HEXA</name>
<keyword evidence="2" id="KW-0732">Signal</keyword>
<evidence type="ECO:0000256" key="2">
    <source>
        <dbReference type="SAM" id="SignalP"/>
    </source>
</evidence>
<dbReference type="Proteomes" id="UP001642540">
    <property type="component" value="Unassembled WGS sequence"/>
</dbReference>
<feature type="compositionally biased region" description="Pro residues" evidence="1">
    <location>
        <begin position="107"/>
        <end position="125"/>
    </location>
</feature>
<protein>
    <submittedName>
        <fullName evidence="3">Uncharacterized protein</fullName>
    </submittedName>
</protein>
<evidence type="ECO:0000313" key="3">
    <source>
        <dbReference type="EMBL" id="CAL8126102.1"/>
    </source>
</evidence>
<evidence type="ECO:0000313" key="4">
    <source>
        <dbReference type="Proteomes" id="UP001642540"/>
    </source>
</evidence>
<proteinExistence type="predicted"/>
<feature type="signal peptide" evidence="2">
    <location>
        <begin position="1"/>
        <end position="17"/>
    </location>
</feature>
<reference evidence="3 4" key="1">
    <citation type="submission" date="2024-08" db="EMBL/GenBank/DDBJ databases">
        <authorList>
            <person name="Cucini C."/>
            <person name="Frati F."/>
        </authorList>
    </citation>
    <scope>NUCLEOTIDE SEQUENCE [LARGE SCALE GENOMIC DNA]</scope>
</reference>
<evidence type="ECO:0000256" key="1">
    <source>
        <dbReference type="SAM" id="MobiDB-lite"/>
    </source>
</evidence>
<accession>A0ABP1RCC2</accession>
<feature type="chain" id="PRO_5046574363" evidence="2">
    <location>
        <begin position="18"/>
        <end position="461"/>
    </location>
</feature>
<comment type="caution">
    <text evidence="3">The sequence shown here is derived from an EMBL/GenBank/DDBJ whole genome shotgun (WGS) entry which is preliminary data.</text>
</comment>
<organism evidence="3 4">
    <name type="scientific">Orchesella dallaii</name>
    <dbReference type="NCBI Taxonomy" id="48710"/>
    <lineage>
        <taxon>Eukaryota</taxon>
        <taxon>Metazoa</taxon>
        <taxon>Ecdysozoa</taxon>
        <taxon>Arthropoda</taxon>
        <taxon>Hexapoda</taxon>
        <taxon>Collembola</taxon>
        <taxon>Entomobryomorpha</taxon>
        <taxon>Entomobryoidea</taxon>
        <taxon>Orchesellidae</taxon>
        <taxon>Orchesellinae</taxon>
        <taxon>Orchesella</taxon>
    </lineage>
</organism>
<feature type="region of interest" description="Disordered" evidence="1">
    <location>
        <begin position="101"/>
        <end position="145"/>
    </location>
</feature>
<gene>
    <name evidence="3" type="ORF">ODALV1_LOCUS21266</name>
</gene>
<keyword evidence="4" id="KW-1185">Reference proteome</keyword>